<accession>A0A5B6WTH1</accession>
<dbReference type="Proteomes" id="UP000325315">
    <property type="component" value="Unassembled WGS sequence"/>
</dbReference>
<feature type="compositionally biased region" description="Basic and acidic residues" evidence="1">
    <location>
        <begin position="47"/>
        <end position="57"/>
    </location>
</feature>
<dbReference type="OrthoDB" id="1001865at2759"/>
<reference evidence="3" key="1">
    <citation type="journal article" date="2019" name="Plant Biotechnol. J.">
        <title>Genome sequencing of the Australian wild diploid species Gossypium australe highlights disease resistance and delayed gland morphogenesis.</title>
        <authorList>
            <person name="Cai Y."/>
            <person name="Cai X."/>
            <person name="Wang Q."/>
            <person name="Wang P."/>
            <person name="Zhang Y."/>
            <person name="Cai C."/>
            <person name="Xu Y."/>
            <person name="Wang K."/>
            <person name="Zhou Z."/>
            <person name="Wang C."/>
            <person name="Geng S."/>
            <person name="Li B."/>
            <person name="Dong Q."/>
            <person name="Hou Y."/>
            <person name="Wang H."/>
            <person name="Ai P."/>
            <person name="Liu Z."/>
            <person name="Yi F."/>
            <person name="Sun M."/>
            <person name="An G."/>
            <person name="Cheng J."/>
            <person name="Zhang Y."/>
            <person name="Shi Q."/>
            <person name="Xie Y."/>
            <person name="Shi X."/>
            <person name="Chang Y."/>
            <person name="Huang F."/>
            <person name="Chen Y."/>
            <person name="Hong S."/>
            <person name="Mi L."/>
            <person name="Sun Q."/>
            <person name="Zhang L."/>
            <person name="Zhou B."/>
            <person name="Peng R."/>
            <person name="Zhang X."/>
            <person name="Liu F."/>
        </authorList>
    </citation>
    <scope>NUCLEOTIDE SEQUENCE [LARGE SCALE GENOMIC DNA]</scope>
    <source>
        <strain evidence="3">cv. PA1801</strain>
    </source>
</reference>
<dbReference type="PANTHER" id="PTHR35046:SF9">
    <property type="entry name" value="RNA-DIRECTED DNA POLYMERASE"/>
    <property type="match status" value="1"/>
</dbReference>
<feature type="compositionally biased region" description="Polar residues" evidence="1">
    <location>
        <begin position="29"/>
        <end position="46"/>
    </location>
</feature>
<feature type="compositionally biased region" description="Acidic residues" evidence="1">
    <location>
        <begin position="116"/>
        <end position="133"/>
    </location>
</feature>
<organism evidence="2 3">
    <name type="scientific">Gossypium australe</name>
    <dbReference type="NCBI Taxonomy" id="47621"/>
    <lineage>
        <taxon>Eukaryota</taxon>
        <taxon>Viridiplantae</taxon>
        <taxon>Streptophyta</taxon>
        <taxon>Embryophyta</taxon>
        <taxon>Tracheophyta</taxon>
        <taxon>Spermatophyta</taxon>
        <taxon>Magnoliopsida</taxon>
        <taxon>eudicotyledons</taxon>
        <taxon>Gunneridae</taxon>
        <taxon>Pentapetalae</taxon>
        <taxon>rosids</taxon>
        <taxon>malvids</taxon>
        <taxon>Malvales</taxon>
        <taxon>Malvaceae</taxon>
        <taxon>Malvoideae</taxon>
        <taxon>Gossypium</taxon>
    </lineage>
</organism>
<dbReference type="EMBL" id="SMMG02000002">
    <property type="protein sequence ID" value="KAA3484364.1"/>
    <property type="molecule type" value="Genomic_DNA"/>
</dbReference>
<evidence type="ECO:0000313" key="2">
    <source>
        <dbReference type="EMBL" id="KAA3484364.1"/>
    </source>
</evidence>
<proteinExistence type="predicted"/>
<sequence length="160" mass="17970">MVELQHYVEVVDMVHMAIKVEKQLKRKGSIQTYSNHTTTSKWGQGTSKEDLPSRAKEQAVSAKPNKPIGDSSKGNNEAFPNRSRDIKCFKFLGRGRIASQCPNQSNMVVRANGEIESGDEKDEESDATTDKEEELEYIIDGKILVIKRSLSLQSVENEQQ</sequence>
<comment type="caution">
    <text evidence="2">The sequence shown here is derived from an EMBL/GenBank/DDBJ whole genome shotgun (WGS) entry which is preliminary data.</text>
</comment>
<gene>
    <name evidence="2" type="ORF">EPI10_006450</name>
</gene>
<feature type="region of interest" description="Disordered" evidence="1">
    <location>
        <begin position="104"/>
        <end position="133"/>
    </location>
</feature>
<feature type="region of interest" description="Disordered" evidence="1">
    <location>
        <begin position="26"/>
        <end position="81"/>
    </location>
</feature>
<dbReference type="AlphaFoldDB" id="A0A5B6WTH1"/>
<evidence type="ECO:0000313" key="3">
    <source>
        <dbReference type="Proteomes" id="UP000325315"/>
    </source>
</evidence>
<name>A0A5B6WTH1_9ROSI</name>
<keyword evidence="3" id="KW-1185">Reference proteome</keyword>
<evidence type="ECO:0000256" key="1">
    <source>
        <dbReference type="SAM" id="MobiDB-lite"/>
    </source>
</evidence>
<protein>
    <submittedName>
        <fullName evidence="2">Retrovirus-related Pol polyprotein from transposon 17.6</fullName>
    </submittedName>
</protein>
<dbReference type="PANTHER" id="PTHR35046">
    <property type="entry name" value="ZINC KNUCKLE (CCHC-TYPE) FAMILY PROTEIN"/>
    <property type="match status" value="1"/>
</dbReference>